<evidence type="ECO:0000313" key="4">
    <source>
        <dbReference type="EMBL" id="EQD56770.1"/>
    </source>
</evidence>
<dbReference type="Pfam" id="PF00005">
    <property type="entry name" value="ABC_tran"/>
    <property type="match status" value="1"/>
</dbReference>
<evidence type="ECO:0000259" key="3">
    <source>
        <dbReference type="PROSITE" id="PS50893"/>
    </source>
</evidence>
<feature type="non-terminal residue" evidence="4">
    <location>
        <position position="1"/>
    </location>
</feature>
<dbReference type="SUPFAM" id="SSF52540">
    <property type="entry name" value="P-loop containing nucleoside triphosphate hydrolases"/>
    <property type="match status" value="1"/>
</dbReference>
<dbReference type="PROSITE" id="PS50893">
    <property type="entry name" value="ABC_TRANSPORTER_2"/>
    <property type="match status" value="1"/>
</dbReference>
<keyword evidence="4" id="KW-0547">Nucleotide-binding</keyword>
<accession>T1BS22</accession>
<gene>
    <name evidence="4" type="ORF">B2A_05109</name>
</gene>
<dbReference type="InterPro" id="IPR027417">
    <property type="entry name" value="P-loop_NTPase"/>
</dbReference>
<evidence type="ECO:0000256" key="2">
    <source>
        <dbReference type="ARBA" id="ARBA00022448"/>
    </source>
</evidence>
<comment type="similarity">
    <text evidence="1">Belongs to the ABC transporter superfamily.</text>
</comment>
<dbReference type="PANTHER" id="PTHR43335">
    <property type="entry name" value="ABC TRANSPORTER, ATP-BINDING PROTEIN"/>
    <property type="match status" value="1"/>
</dbReference>
<keyword evidence="4" id="KW-0067">ATP-binding</keyword>
<feature type="domain" description="ABC transporter" evidence="3">
    <location>
        <begin position="5"/>
        <end position="192"/>
    </location>
</feature>
<keyword evidence="2" id="KW-0813">Transport</keyword>
<dbReference type="EMBL" id="AUZZ01003510">
    <property type="protein sequence ID" value="EQD56770.1"/>
    <property type="molecule type" value="Genomic_DNA"/>
</dbReference>
<sequence>TTTLKMFTDMIFPTSGEAFINGISVQRERKQALSSCGTLIESPEIYPSLSPREALDMVGGLRGLPAPEIRDRTAAVLEEVQMTEWADRKVGRFSKGMKQRINIAAALLSDPEVVLLDEPSTGLDPRGMAEVRSIIKTLKKGHRLIFMSSHILSEVIDVCDEVALVNQGKLLFYDTLANVNARLGRGATSVDLAFTRPVSDADLAAHVATLPGVSGVNRVDGARATALVTGGPEAQAQVLAQLAATGLGLVSFQPSRSALEEIYLREISKGDS</sequence>
<organism evidence="4">
    <name type="scientific">mine drainage metagenome</name>
    <dbReference type="NCBI Taxonomy" id="410659"/>
    <lineage>
        <taxon>unclassified sequences</taxon>
        <taxon>metagenomes</taxon>
        <taxon>ecological metagenomes</taxon>
    </lineage>
</organism>
<dbReference type="InterPro" id="IPR003439">
    <property type="entry name" value="ABC_transporter-like_ATP-bd"/>
</dbReference>
<name>T1BS22_9ZZZZ</name>
<proteinExistence type="inferred from homology"/>
<protein>
    <submittedName>
        <fullName evidence="4">ABC transporter, ATP-binding protein</fullName>
    </submittedName>
</protein>
<dbReference type="AlphaFoldDB" id="T1BS22"/>
<comment type="caution">
    <text evidence="4">The sequence shown here is derived from an EMBL/GenBank/DDBJ whole genome shotgun (WGS) entry which is preliminary data.</text>
</comment>
<evidence type="ECO:0000256" key="1">
    <source>
        <dbReference type="ARBA" id="ARBA00005417"/>
    </source>
</evidence>
<reference evidence="4" key="2">
    <citation type="journal article" date="2014" name="ISME J.">
        <title>Microbial stratification in low pH oxic and suboxic macroscopic growths along an acid mine drainage.</title>
        <authorList>
            <person name="Mendez-Garcia C."/>
            <person name="Mesa V."/>
            <person name="Sprenger R.R."/>
            <person name="Richter M."/>
            <person name="Diez M.S."/>
            <person name="Solano J."/>
            <person name="Bargiela R."/>
            <person name="Golyshina O.V."/>
            <person name="Manteca A."/>
            <person name="Ramos J.L."/>
            <person name="Gallego J.R."/>
            <person name="Llorente I."/>
            <person name="Martins Dos Santos V.A."/>
            <person name="Jensen O.N."/>
            <person name="Pelaez A.I."/>
            <person name="Sanchez J."/>
            <person name="Ferrer M."/>
        </authorList>
    </citation>
    <scope>NUCLEOTIDE SEQUENCE</scope>
</reference>
<dbReference type="InterPro" id="IPR017871">
    <property type="entry name" value="ABC_transporter-like_CS"/>
</dbReference>
<dbReference type="Gene3D" id="3.40.50.300">
    <property type="entry name" value="P-loop containing nucleotide triphosphate hydrolases"/>
    <property type="match status" value="1"/>
</dbReference>
<dbReference type="GO" id="GO:0016887">
    <property type="term" value="F:ATP hydrolysis activity"/>
    <property type="evidence" value="ECO:0007669"/>
    <property type="project" value="InterPro"/>
</dbReference>
<reference evidence="4" key="1">
    <citation type="submission" date="2013-08" db="EMBL/GenBank/DDBJ databases">
        <authorList>
            <person name="Mendez C."/>
            <person name="Richter M."/>
            <person name="Ferrer M."/>
            <person name="Sanchez J."/>
        </authorList>
    </citation>
    <scope>NUCLEOTIDE SEQUENCE</scope>
</reference>
<dbReference type="GO" id="GO:0005524">
    <property type="term" value="F:ATP binding"/>
    <property type="evidence" value="ECO:0007669"/>
    <property type="project" value="UniProtKB-KW"/>
</dbReference>
<dbReference type="PROSITE" id="PS00211">
    <property type="entry name" value="ABC_TRANSPORTER_1"/>
    <property type="match status" value="1"/>
</dbReference>